<reference evidence="7 8" key="1">
    <citation type="submission" date="2021-05" db="EMBL/GenBank/DDBJ databases">
        <title>Direct Submission.</title>
        <authorList>
            <person name="Li K."/>
            <person name="Gao J."/>
        </authorList>
    </citation>
    <scope>NUCLEOTIDE SEQUENCE [LARGE SCALE GENOMIC DNA]</scope>
    <source>
        <strain evidence="7 8">Mg02</strain>
    </source>
</reference>
<organism evidence="7 8">
    <name type="scientific">Nocardiopsis changdeensis</name>
    <dbReference type="NCBI Taxonomy" id="2831969"/>
    <lineage>
        <taxon>Bacteria</taxon>
        <taxon>Bacillati</taxon>
        <taxon>Actinomycetota</taxon>
        <taxon>Actinomycetes</taxon>
        <taxon>Streptosporangiales</taxon>
        <taxon>Nocardiopsidaceae</taxon>
        <taxon>Nocardiopsis</taxon>
    </lineage>
</organism>
<feature type="DNA-binding region" description="H-T-H motif" evidence="5">
    <location>
        <begin position="31"/>
        <end position="50"/>
    </location>
</feature>
<dbReference type="SUPFAM" id="SSF46689">
    <property type="entry name" value="Homeodomain-like"/>
    <property type="match status" value="1"/>
</dbReference>
<dbReference type="Pfam" id="PF00440">
    <property type="entry name" value="TetR_N"/>
    <property type="match status" value="1"/>
</dbReference>
<dbReference type="Gene3D" id="1.10.357.10">
    <property type="entry name" value="Tetracycline Repressor, domain 2"/>
    <property type="match status" value="1"/>
</dbReference>
<keyword evidence="2" id="KW-0805">Transcription regulation</keyword>
<keyword evidence="1" id="KW-0678">Repressor</keyword>
<keyword evidence="3 5" id="KW-0238">DNA-binding</keyword>
<dbReference type="EMBL" id="CP074133">
    <property type="protein sequence ID" value="QUX22717.1"/>
    <property type="molecule type" value="Genomic_DNA"/>
</dbReference>
<dbReference type="PANTHER" id="PTHR30055">
    <property type="entry name" value="HTH-TYPE TRANSCRIPTIONAL REGULATOR RUTR"/>
    <property type="match status" value="1"/>
</dbReference>
<dbReference type="InterPro" id="IPR050109">
    <property type="entry name" value="HTH-type_TetR-like_transc_reg"/>
</dbReference>
<evidence type="ECO:0000256" key="1">
    <source>
        <dbReference type="ARBA" id="ARBA00022491"/>
    </source>
</evidence>
<evidence type="ECO:0000256" key="5">
    <source>
        <dbReference type="PROSITE-ProRule" id="PRU00335"/>
    </source>
</evidence>
<evidence type="ECO:0000313" key="7">
    <source>
        <dbReference type="EMBL" id="QUX22717.1"/>
    </source>
</evidence>
<protein>
    <submittedName>
        <fullName evidence="7">TetR family transcriptional regulator C-terminal domain-containing protein</fullName>
    </submittedName>
</protein>
<name>A0ABX8BNT7_9ACTN</name>
<dbReference type="PROSITE" id="PS50977">
    <property type="entry name" value="HTH_TETR_2"/>
    <property type="match status" value="1"/>
</dbReference>
<dbReference type="Proteomes" id="UP000676079">
    <property type="component" value="Chromosome"/>
</dbReference>
<dbReference type="RefSeq" id="WP_220563933.1">
    <property type="nucleotide sequence ID" value="NZ_CP074133.1"/>
</dbReference>
<dbReference type="PANTHER" id="PTHR30055:SF234">
    <property type="entry name" value="HTH-TYPE TRANSCRIPTIONAL REGULATOR BETI"/>
    <property type="match status" value="1"/>
</dbReference>
<evidence type="ECO:0000256" key="2">
    <source>
        <dbReference type="ARBA" id="ARBA00023015"/>
    </source>
</evidence>
<proteinExistence type="predicted"/>
<keyword evidence="8" id="KW-1185">Reference proteome</keyword>
<dbReference type="InterPro" id="IPR009057">
    <property type="entry name" value="Homeodomain-like_sf"/>
</dbReference>
<dbReference type="Pfam" id="PF13977">
    <property type="entry name" value="TetR_C_6"/>
    <property type="match status" value="1"/>
</dbReference>
<feature type="domain" description="HTH tetR-type" evidence="6">
    <location>
        <begin position="8"/>
        <end position="68"/>
    </location>
</feature>
<dbReference type="SUPFAM" id="SSF48498">
    <property type="entry name" value="Tetracyclin repressor-like, C-terminal domain"/>
    <property type="match status" value="1"/>
</dbReference>
<accession>A0ABX8BNT7</accession>
<dbReference type="InterPro" id="IPR001647">
    <property type="entry name" value="HTH_TetR"/>
</dbReference>
<evidence type="ECO:0000256" key="4">
    <source>
        <dbReference type="ARBA" id="ARBA00023163"/>
    </source>
</evidence>
<sequence length="203" mass="22628">MPKLIDHEQRKEEIAEAVWRVILRDGVAAVSVRTVAAEAGLAVGSVRHVFPSKAELLEFSMALVYERARSRVVRHVGLHDPREMAERMLHEFLPLDDTRRAEMELDVAIIAEMPAHRGLRAIRDKAHQGLREACRLVLEHLRETGQVRPDADPDLETTRLHALVDGLALHGLVGATDRRAAAERAVRVLAGHLDSLRPPEQGS</sequence>
<evidence type="ECO:0000259" key="6">
    <source>
        <dbReference type="PROSITE" id="PS50977"/>
    </source>
</evidence>
<dbReference type="InterPro" id="IPR036271">
    <property type="entry name" value="Tet_transcr_reg_TetR-rel_C_sf"/>
</dbReference>
<dbReference type="InterPro" id="IPR039538">
    <property type="entry name" value="BetI_C"/>
</dbReference>
<keyword evidence="4" id="KW-0804">Transcription</keyword>
<evidence type="ECO:0000313" key="8">
    <source>
        <dbReference type="Proteomes" id="UP000676079"/>
    </source>
</evidence>
<evidence type="ECO:0000256" key="3">
    <source>
        <dbReference type="ARBA" id="ARBA00023125"/>
    </source>
</evidence>
<gene>
    <name evidence="7" type="ORF">KGD84_31295</name>
</gene>